<accession>A0A5A5TJ70</accession>
<dbReference type="Proteomes" id="UP000322530">
    <property type="component" value="Unassembled WGS sequence"/>
</dbReference>
<gene>
    <name evidence="2" type="ORF">KDI_48320</name>
</gene>
<sequence length="103" mass="11387">MPEMQQEATTPPAPPIIDFPRGAPVALKQVNFYEYSIWGDGTVIIEHVLEAGFTRLSSEEARALRNFLNNGDVRAALGVPIDCPPYRSTQHTPLQGEKENTHA</sequence>
<name>A0A5A5TJ70_9CHLR</name>
<dbReference type="OrthoDB" id="9850948at2"/>
<protein>
    <submittedName>
        <fullName evidence="2">Uncharacterized protein</fullName>
    </submittedName>
</protein>
<organism evidence="2 3">
    <name type="scientific">Dictyobacter arantiisoli</name>
    <dbReference type="NCBI Taxonomy" id="2014874"/>
    <lineage>
        <taxon>Bacteria</taxon>
        <taxon>Bacillati</taxon>
        <taxon>Chloroflexota</taxon>
        <taxon>Ktedonobacteria</taxon>
        <taxon>Ktedonobacterales</taxon>
        <taxon>Dictyobacteraceae</taxon>
        <taxon>Dictyobacter</taxon>
    </lineage>
</organism>
<evidence type="ECO:0000313" key="2">
    <source>
        <dbReference type="EMBL" id="GCF11268.1"/>
    </source>
</evidence>
<reference evidence="2 3" key="1">
    <citation type="submission" date="2019-01" db="EMBL/GenBank/DDBJ databases">
        <title>Draft genome sequence of Dictyobacter sp. Uno17.</title>
        <authorList>
            <person name="Wang C.M."/>
            <person name="Zheng Y."/>
            <person name="Sakai Y."/>
            <person name="Abe K."/>
            <person name="Yokota A."/>
            <person name="Yabe S."/>
        </authorList>
    </citation>
    <scope>NUCLEOTIDE SEQUENCE [LARGE SCALE GENOMIC DNA]</scope>
    <source>
        <strain evidence="2 3">Uno17</strain>
    </source>
</reference>
<feature type="region of interest" description="Disordered" evidence="1">
    <location>
        <begin position="84"/>
        <end position="103"/>
    </location>
</feature>
<dbReference type="EMBL" id="BIXY01000102">
    <property type="protein sequence ID" value="GCF11268.1"/>
    <property type="molecule type" value="Genomic_DNA"/>
</dbReference>
<evidence type="ECO:0000256" key="1">
    <source>
        <dbReference type="SAM" id="MobiDB-lite"/>
    </source>
</evidence>
<evidence type="ECO:0000313" key="3">
    <source>
        <dbReference type="Proteomes" id="UP000322530"/>
    </source>
</evidence>
<keyword evidence="3" id="KW-1185">Reference proteome</keyword>
<dbReference type="AlphaFoldDB" id="A0A5A5TJ70"/>
<comment type="caution">
    <text evidence="2">The sequence shown here is derived from an EMBL/GenBank/DDBJ whole genome shotgun (WGS) entry which is preliminary data.</text>
</comment>
<dbReference type="RefSeq" id="WP_149404105.1">
    <property type="nucleotide sequence ID" value="NZ_BIXY01000102.1"/>
</dbReference>
<proteinExistence type="predicted"/>